<dbReference type="SMART" id="SM00342">
    <property type="entry name" value="HTH_ARAC"/>
    <property type="match status" value="1"/>
</dbReference>
<gene>
    <name evidence="6" type="ORF">OB69_03820</name>
</gene>
<feature type="transmembrane region" description="Helical" evidence="4">
    <location>
        <begin position="115"/>
        <end position="133"/>
    </location>
</feature>
<keyword evidence="1" id="KW-0805">Transcription regulation</keyword>
<comment type="caution">
    <text evidence="6">The sequence shown here is derived from an EMBL/GenBank/DDBJ whole genome shotgun (WGS) entry which is preliminary data.</text>
</comment>
<organism evidence="6 7">
    <name type="scientific">Roseivirga seohaensis subsp. aquiponti</name>
    <dbReference type="NCBI Taxonomy" id="1566026"/>
    <lineage>
        <taxon>Bacteria</taxon>
        <taxon>Pseudomonadati</taxon>
        <taxon>Bacteroidota</taxon>
        <taxon>Cytophagia</taxon>
        <taxon>Cytophagales</taxon>
        <taxon>Roseivirgaceae</taxon>
        <taxon>Roseivirga</taxon>
    </lineage>
</organism>
<sequence length="323" mass="36546">MFAGIAVTTGLFLAAYLIFIRKDDKIGNYFLGALFLAISLRVGKSIAYFLLPVMADEGVATGFLGLSLIGPLTLFYTAYAASRKSIPWYYYAIHFIYPLVGTVLCFTVVKDEGFTWFYQITTVIMFFYLLKAWKVNTVSTYEHERLAAWNKQILIAVSLVWMAFIYQHLTNSMMDYAIGSGIAAVGIYFVFINALKSPVVFQPAMKVEVSPLYVKKVKEAFEHENVYRVPGITINQLSEQLQIPAYLITHCVKELYKMTFPEAINHFRINEVQSLLLIEDNVKVEALAYDVGFKTPSAFYAAFKKQTGMSPKVFKQTQALKTA</sequence>
<evidence type="ECO:0000256" key="2">
    <source>
        <dbReference type="ARBA" id="ARBA00023125"/>
    </source>
</evidence>
<evidence type="ECO:0000256" key="1">
    <source>
        <dbReference type="ARBA" id="ARBA00023015"/>
    </source>
</evidence>
<dbReference type="PROSITE" id="PS00041">
    <property type="entry name" value="HTH_ARAC_FAMILY_1"/>
    <property type="match status" value="1"/>
</dbReference>
<reference evidence="7" key="1">
    <citation type="submission" date="2014-11" db="EMBL/GenBank/DDBJ databases">
        <title>Genome sequencing of Roseivirga sp. D-25.</title>
        <authorList>
            <person name="Selvaratnam C."/>
            <person name="Thevarajoo S."/>
            <person name="Goh K.M."/>
            <person name="Eee R."/>
            <person name="Chan K.-G."/>
            <person name="Chong C.S."/>
        </authorList>
    </citation>
    <scope>NUCLEOTIDE SEQUENCE [LARGE SCALE GENOMIC DNA]</scope>
    <source>
        <strain evidence="7">D-25</strain>
    </source>
</reference>
<dbReference type="SUPFAM" id="SSF46689">
    <property type="entry name" value="Homeodomain-like"/>
    <property type="match status" value="1"/>
</dbReference>
<feature type="transmembrane region" description="Helical" evidence="4">
    <location>
        <begin position="29"/>
        <end position="51"/>
    </location>
</feature>
<protein>
    <recommendedName>
        <fullName evidence="5">HTH araC/xylS-type domain-containing protein</fullName>
    </recommendedName>
</protein>
<name>A0A0L8APF4_9BACT</name>
<dbReference type="PANTHER" id="PTHR43280">
    <property type="entry name" value="ARAC-FAMILY TRANSCRIPTIONAL REGULATOR"/>
    <property type="match status" value="1"/>
</dbReference>
<feature type="transmembrane region" description="Helical" evidence="4">
    <location>
        <begin position="63"/>
        <end position="81"/>
    </location>
</feature>
<feature type="transmembrane region" description="Helical" evidence="4">
    <location>
        <begin position="88"/>
        <end position="109"/>
    </location>
</feature>
<keyword evidence="4" id="KW-0812">Transmembrane</keyword>
<feature type="transmembrane region" description="Helical" evidence="4">
    <location>
        <begin position="153"/>
        <end position="170"/>
    </location>
</feature>
<proteinExistence type="predicted"/>
<dbReference type="InterPro" id="IPR018062">
    <property type="entry name" value="HTH_AraC-typ_CS"/>
</dbReference>
<dbReference type="Proteomes" id="UP000036908">
    <property type="component" value="Unassembled WGS sequence"/>
</dbReference>
<dbReference type="AlphaFoldDB" id="A0A0L8APF4"/>
<dbReference type="GO" id="GO:0043565">
    <property type="term" value="F:sequence-specific DNA binding"/>
    <property type="evidence" value="ECO:0007669"/>
    <property type="project" value="InterPro"/>
</dbReference>
<evidence type="ECO:0000313" key="6">
    <source>
        <dbReference type="EMBL" id="KOF04121.1"/>
    </source>
</evidence>
<keyword evidence="4" id="KW-0472">Membrane</keyword>
<evidence type="ECO:0000256" key="4">
    <source>
        <dbReference type="SAM" id="Phobius"/>
    </source>
</evidence>
<evidence type="ECO:0000259" key="5">
    <source>
        <dbReference type="PROSITE" id="PS01124"/>
    </source>
</evidence>
<evidence type="ECO:0000256" key="3">
    <source>
        <dbReference type="ARBA" id="ARBA00023163"/>
    </source>
</evidence>
<feature type="domain" description="HTH araC/xylS-type" evidence="5">
    <location>
        <begin position="215"/>
        <end position="317"/>
    </location>
</feature>
<feature type="transmembrane region" description="Helical" evidence="4">
    <location>
        <begin position="176"/>
        <end position="195"/>
    </location>
</feature>
<accession>A0A0L8APF4</accession>
<feature type="transmembrane region" description="Helical" evidence="4">
    <location>
        <begin position="6"/>
        <end position="22"/>
    </location>
</feature>
<dbReference type="Gene3D" id="1.10.10.60">
    <property type="entry name" value="Homeodomain-like"/>
    <property type="match status" value="1"/>
</dbReference>
<keyword evidence="3" id="KW-0804">Transcription</keyword>
<dbReference type="InterPro" id="IPR018060">
    <property type="entry name" value="HTH_AraC"/>
</dbReference>
<keyword evidence="7" id="KW-1185">Reference proteome</keyword>
<dbReference type="InterPro" id="IPR009057">
    <property type="entry name" value="Homeodomain-like_sf"/>
</dbReference>
<keyword evidence="4" id="KW-1133">Transmembrane helix</keyword>
<dbReference type="EMBL" id="JSVA01000004">
    <property type="protein sequence ID" value="KOF04121.1"/>
    <property type="molecule type" value="Genomic_DNA"/>
</dbReference>
<dbReference type="GO" id="GO:0003700">
    <property type="term" value="F:DNA-binding transcription factor activity"/>
    <property type="evidence" value="ECO:0007669"/>
    <property type="project" value="InterPro"/>
</dbReference>
<dbReference type="Pfam" id="PF12833">
    <property type="entry name" value="HTH_18"/>
    <property type="match status" value="1"/>
</dbReference>
<dbReference type="PANTHER" id="PTHR43280:SF29">
    <property type="entry name" value="ARAC-FAMILY TRANSCRIPTIONAL REGULATOR"/>
    <property type="match status" value="1"/>
</dbReference>
<dbReference type="PROSITE" id="PS01124">
    <property type="entry name" value="HTH_ARAC_FAMILY_2"/>
    <property type="match status" value="1"/>
</dbReference>
<keyword evidence="2" id="KW-0238">DNA-binding</keyword>
<evidence type="ECO:0000313" key="7">
    <source>
        <dbReference type="Proteomes" id="UP000036908"/>
    </source>
</evidence>
<dbReference type="PATRIC" id="fig|1566026.4.peg.2535"/>